<name>A0A1D7TIL0_9BACT</name>
<proteinExistence type="predicted"/>
<feature type="transmembrane region" description="Helical" evidence="7">
    <location>
        <begin position="173"/>
        <end position="193"/>
    </location>
</feature>
<keyword evidence="8" id="KW-0732">Signal</keyword>
<evidence type="ECO:0000256" key="6">
    <source>
        <dbReference type="ARBA" id="ARBA00023012"/>
    </source>
</evidence>
<feature type="signal peptide" evidence="8">
    <location>
        <begin position="1"/>
        <end position="16"/>
    </location>
</feature>
<keyword evidence="1" id="KW-0597">Phosphoprotein</keyword>
<feature type="transmembrane region" description="Helical" evidence="7">
    <location>
        <begin position="323"/>
        <end position="344"/>
    </location>
</feature>
<dbReference type="PANTHER" id="PTHR43065">
    <property type="entry name" value="SENSOR HISTIDINE KINASE"/>
    <property type="match status" value="1"/>
</dbReference>
<keyword evidence="4 10" id="KW-0418">Kinase</keyword>
<dbReference type="Pfam" id="PF02518">
    <property type="entry name" value="HATPase_c"/>
    <property type="match status" value="1"/>
</dbReference>
<gene>
    <name evidence="10" type="ORF">SHALO_1036</name>
</gene>
<dbReference type="SMART" id="SM00387">
    <property type="entry name" value="HATPase_c"/>
    <property type="match status" value="1"/>
</dbReference>
<keyword evidence="5" id="KW-0067">ATP-binding</keyword>
<keyword evidence="7" id="KW-1133">Transmembrane helix</keyword>
<reference evidence="11" key="1">
    <citation type="submission" date="2016-08" db="EMBL/GenBank/DDBJ databases">
        <title>Complete genome sequence of the organohalide-respiring Epsilonproteobacterium Sulfurospirillum halorespirans.</title>
        <authorList>
            <person name="Goris T."/>
            <person name="Zimmermann J."/>
            <person name="Schenz B."/>
            <person name="Lemos M."/>
            <person name="Hackermueller J."/>
            <person name="Diekert G."/>
        </authorList>
    </citation>
    <scope>NUCLEOTIDE SEQUENCE [LARGE SCALE GENOMIC DNA]</scope>
    <source>
        <strain>DSM 13726</strain>
        <strain evidence="11">PCE-M2</strain>
    </source>
</reference>
<sequence>MRCFIFLFFFASFSCAVDSLRLSPSLDSFILLDQAKVFKDRHSVTLEQAYALLKEGRFEPLSPRVKSFGVSDATYWMALKLQNTAHEKLFLEFQYDQLAYVDCYIFHKDQLLDVMHNGNAVAFKKREVEHFFVRFALLHSDEPLTYLFKIVSDRPILIAMNIGTKSELDYDKLMTILPTTFFTGFLLLLLVLNMMIYGLFKSREYLYYSMYLVSFFVFIMYINNYIFFLTQEHLGINTFIKVVSAQGFHIALLLFTLSCLEIHRFSLFLVHLTYCLCVCCFVAFLCLSLHGAYQTIAILAGLIVPLYCLFLSFYAWRKKVEYARLYAVGLVGFCIGSLLFWLMQLGLIDVLDMGKNTLLVGSLWEMILFAAILLLKIKSIKTQYSVMKFHMDENEQERLHQSKYISIGRSIGNVAHQWKQPLNALGAILTHMKGTLLLEQRIRKSNLVKSLDMSFDILKHLSETIDTFYNFLLKPYAHKSQFNVMEELESIQKMLAFSFKNSGITLRFFTNTNSSIVGNPNEFIQVVLNILLNAQDQFNTCDHSNALIDISINEVNDTCIITIQDNAGGVTIEPIEQIFDLHVSTKSAGAGIGLFICKSIIEKRFNGTIEVLNQHNGACFKIFIPLNVA</sequence>
<dbReference type="PROSITE" id="PS50109">
    <property type="entry name" value="HIS_KIN"/>
    <property type="match status" value="1"/>
</dbReference>
<dbReference type="InterPro" id="IPR011622">
    <property type="entry name" value="7TMR_DISM_rcpt_extracell_dom2"/>
</dbReference>
<evidence type="ECO:0000313" key="11">
    <source>
        <dbReference type="Proteomes" id="UP000094609"/>
    </source>
</evidence>
<dbReference type="Proteomes" id="UP000094609">
    <property type="component" value="Chromosome"/>
</dbReference>
<evidence type="ECO:0000256" key="8">
    <source>
        <dbReference type="SAM" id="SignalP"/>
    </source>
</evidence>
<feature type="transmembrane region" description="Helical" evidence="7">
    <location>
        <begin position="267"/>
        <end position="290"/>
    </location>
</feature>
<dbReference type="Pfam" id="PF07695">
    <property type="entry name" value="7TMR-DISM_7TM"/>
    <property type="match status" value="1"/>
</dbReference>
<organism evidence="10 11">
    <name type="scientific">Sulfurospirillum halorespirans DSM 13726</name>
    <dbReference type="NCBI Taxonomy" id="1193502"/>
    <lineage>
        <taxon>Bacteria</taxon>
        <taxon>Pseudomonadati</taxon>
        <taxon>Campylobacterota</taxon>
        <taxon>Epsilonproteobacteria</taxon>
        <taxon>Campylobacterales</taxon>
        <taxon>Sulfurospirillaceae</taxon>
        <taxon>Sulfurospirillum</taxon>
    </lineage>
</organism>
<dbReference type="Gene3D" id="3.30.565.10">
    <property type="entry name" value="Histidine kinase-like ATPase, C-terminal domain"/>
    <property type="match status" value="1"/>
</dbReference>
<dbReference type="EMBL" id="CP017111">
    <property type="protein sequence ID" value="AOO64816.1"/>
    <property type="molecule type" value="Genomic_DNA"/>
</dbReference>
<dbReference type="SUPFAM" id="SSF55874">
    <property type="entry name" value="ATPase domain of HSP90 chaperone/DNA topoisomerase II/histidine kinase"/>
    <property type="match status" value="1"/>
</dbReference>
<keyword evidence="11" id="KW-1185">Reference proteome</keyword>
<keyword evidence="6" id="KW-0902">Two-component regulatory system</keyword>
<evidence type="ECO:0000256" key="5">
    <source>
        <dbReference type="ARBA" id="ARBA00022840"/>
    </source>
</evidence>
<keyword evidence="7" id="KW-0472">Membrane</keyword>
<evidence type="ECO:0000256" key="7">
    <source>
        <dbReference type="SAM" id="Phobius"/>
    </source>
</evidence>
<dbReference type="AlphaFoldDB" id="A0A1D7TIL0"/>
<feature type="chain" id="PRO_5009099433" evidence="8">
    <location>
        <begin position="17"/>
        <end position="629"/>
    </location>
</feature>
<dbReference type="GO" id="GO:0005524">
    <property type="term" value="F:ATP binding"/>
    <property type="evidence" value="ECO:0007669"/>
    <property type="project" value="UniProtKB-KW"/>
</dbReference>
<feature type="domain" description="Histidine kinase" evidence="9">
    <location>
        <begin position="413"/>
        <end position="628"/>
    </location>
</feature>
<dbReference type="PROSITE" id="PS51257">
    <property type="entry name" value="PROKAR_LIPOPROTEIN"/>
    <property type="match status" value="1"/>
</dbReference>
<dbReference type="STRING" id="1193502.SHALO_1036"/>
<dbReference type="InterPro" id="IPR036890">
    <property type="entry name" value="HATPase_C_sf"/>
</dbReference>
<feature type="transmembrane region" description="Helical" evidence="7">
    <location>
        <begin position="356"/>
        <end position="375"/>
    </location>
</feature>
<dbReference type="KEGG" id="shal:SHALO_1036"/>
<dbReference type="Pfam" id="PF07696">
    <property type="entry name" value="7TMR-DISMED2"/>
    <property type="match status" value="1"/>
</dbReference>
<feature type="transmembrane region" description="Helical" evidence="7">
    <location>
        <begin position="296"/>
        <end position="316"/>
    </location>
</feature>
<dbReference type="GO" id="GO:0000160">
    <property type="term" value="P:phosphorelay signal transduction system"/>
    <property type="evidence" value="ECO:0007669"/>
    <property type="project" value="UniProtKB-KW"/>
</dbReference>
<evidence type="ECO:0000256" key="3">
    <source>
        <dbReference type="ARBA" id="ARBA00022741"/>
    </source>
</evidence>
<dbReference type="Gene3D" id="1.10.287.130">
    <property type="match status" value="1"/>
</dbReference>
<evidence type="ECO:0000256" key="2">
    <source>
        <dbReference type="ARBA" id="ARBA00022679"/>
    </source>
</evidence>
<dbReference type="InterPro" id="IPR003594">
    <property type="entry name" value="HATPase_dom"/>
</dbReference>
<dbReference type="Gene3D" id="2.60.40.2380">
    <property type="match status" value="1"/>
</dbReference>
<evidence type="ECO:0000313" key="10">
    <source>
        <dbReference type="EMBL" id="AOO64816.1"/>
    </source>
</evidence>
<dbReference type="InterPro" id="IPR005467">
    <property type="entry name" value="His_kinase_dom"/>
</dbReference>
<dbReference type="RefSeq" id="WP_069477663.1">
    <property type="nucleotide sequence ID" value="NZ_CP017111.1"/>
</dbReference>
<protein>
    <submittedName>
        <fullName evidence="10">Histidine kinase</fullName>
    </submittedName>
</protein>
<feature type="transmembrane region" description="Helical" evidence="7">
    <location>
        <begin position="205"/>
        <end position="227"/>
    </location>
</feature>
<dbReference type="InterPro" id="IPR011623">
    <property type="entry name" value="7TMR_DISM_rcpt_extracell_dom1"/>
</dbReference>
<keyword evidence="2" id="KW-0808">Transferase</keyword>
<evidence type="ECO:0000259" key="9">
    <source>
        <dbReference type="PROSITE" id="PS50109"/>
    </source>
</evidence>
<keyword evidence="3" id="KW-0547">Nucleotide-binding</keyword>
<dbReference type="GO" id="GO:0016301">
    <property type="term" value="F:kinase activity"/>
    <property type="evidence" value="ECO:0007669"/>
    <property type="project" value="UniProtKB-KW"/>
</dbReference>
<accession>A0A1D7TIL0</accession>
<feature type="transmembrane region" description="Helical" evidence="7">
    <location>
        <begin position="239"/>
        <end position="260"/>
    </location>
</feature>
<dbReference type="PANTHER" id="PTHR43065:SF10">
    <property type="entry name" value="PEROXIDE STRESS-ACTIVATED HISTIDINE KINASE MAK3"/>
    <property type="match status" value="1"/>
</dbReference>
<evidence type="ECO:0000256" key="4">
    <source>
        <dbReference type="ARBA" id="ARBA00022777"/>
    </source>
</evidence>
<keyword evidence="7" id="KW-0812">Transmembrane</keyword>
<evidence type="ECO:0000256" key="1">
    <source>
        <dbReference type="ARBA" id="ARBA00022553"/>
    </source>
</evidence>